<dbReference type="EMBL" id="SRZC01000035">
    <property type="protein sequence ID" value="TGX79864.1"/>
    <property type="molecule type" value="Genomic_DNA"/>
</dbReference>
<protein>
    <submittedName>
        <fullName evidence="1">UDP-N-acetylmuramate dehydrogenase</fullName>
        <ecNumber evidence="1">1.3.1.98</ecNumber>
    </submittedName>
</protein>
<dbReference type="Proteomes" id="UP000308886">
    <property type="component" value="Unassembled WGS sequence"/>
</dbReference>
<name>A0AC61QLQ9_9BACT</name>
<sequence length="350" mass="39033">MIDYRDYNLLNNNTFGVSEECRRFVQCDTVDELRRMLLSLTDKDTPLLVIGQGSNLLLTKRFDGTVLRSNIKGIEVIESGDEDCVLVRCGSGECFDDVVDYCVSHGYHGAENLSIIPGDVGASAVQNIGAYGCEAKDIIHSVEALDIVTGEQAVFTNEDCHYGYRRSRFKEEWKGRYIVTYVTYKLAKTFVPHLEYGNIISELERRGITNPDAKDVREVIIDIRNAKLPDPKVEGNAGSFFMNPVVPVETFRRLLADYPSMPHYHIDEEHEKIPAGWLIEKCGWKGRGLSSEGKMADGAECKAVVHSKQALVLVNKGGATGADIVALSDAIRRSVREKFGVDIYPEVNFL</sequence>
<reference evidence="1" key="1">
    <citation type="submission" date="2019-04" db="EMBL/GenBank/DDBJ databases">
        <title>Microbes associate with the intestines of laboratory mice.</title>
        <authorList>
            <person name="Navarre W."/>
            <person name="Wong E."/>
            <person name="Huang K."/>
            <person name="Tropini C."/>
            <person name="Ng K."/>
            <person name="Yu B."/>
        </authorList>
    </citation>
    <scope>NUCLEOTIDE SEQUENCE</scope>
    <source>
        <strain evidence="1">NM73_A23</strain>
    </source>
</reference>
<evidence type="ECO:0000313" key="1">
    <source>
        <dbReference type="EMBL" id="TGX79864.1"/>
    </source>
</evidence>
<accession>A0AC61QLQ9</accession>
<gene>
    <name evidence="1" type="primary">murB</name>
    <name evidence="1" type="ORF">E5358_14310</name>
</gene>
<comment type="caution">
    <text evidence="1">The sequence shown here is derived from an EMBL/GenBank/DDBJ whole genome shotgun (WGS) entry which is preliminary data.</text>
</comment>
<dbReference type="EC" id="1.3.1.98" evidence="1"/>
<organism evidence="1 2">
    <name type="scientific">Palleniella muris</name>
    <dbReference type="NCBI Taxonomy" id="3038145"/>
    <lineage>
        <taxon>Bacteria</taxon>
        <taxon>Pseudomonadati</taxon>
        <taxon>Bacteroidota</taxon>
        <taxon>Bacteroidia</taxon>
        <taxon>Bacteroidales</taxon>
        <taxon>Prevotellaceae</taxon>
        <taxon>Palleniella</taxon>
    </lineage>
</organism>
<keyword evidence="1" id="KW-0560">Oxidoreductase</keyword>
<keyword evidence="2" id="KW-1185">Reference proteome</keyword>
<proteinExistence type="predicted"/>
<evidence type="ECO:0000313" key="2">
    <source>
        <dbReference type="Proteomes" id="UP000308886"/>
    </source>
</evidence>